<dbReference type="GeneID" id="19947942"/>
<accession>T0RYZ5</accession>
<dbReference type="VEuPathDB" id="FungiDB:SDRG_07215"/>
<dbReference type="EMBL" id="JH767151">
    <property type="protein sequence ID" value="EQC35507.1"/>
    <property type="molecule type" value="Genomic_DNA"/>
</dbReference>
<sequence length="305" mass="34880">MGSFKERYAFSGGSLREFLGWTEDQPKEAALHMSDVAILAFETGNDAAPNIGIDSIRRAYIDDIDKYAHYLDRSFCRRIVDARVAQRYLMKKTRLGFFVDMLRWVEMTKYGSLYGWLYEATIHKLAFDCKLVLRLQCYDVSKKRDPKKPLKHNDTRFLEVSSHCEVVSVGSNTESCIEFLETSLTDNMYWTPDFALFPGFDAVLVRNKIVFYLQVTVRPTHPINWGTFMKSHDVVKRNPNLVGFQYVFAFVTPPPPKVVWECKITSDINGLSVCFAYALRTGGMGISASFAAVPPEYVAEQELNH</sequence>
<evidence type="ECO:0000313" key="1">
    <source>
        <dbReference type="EMBL" id="EQC35507.1"/>
    </source>
</evidence>
<dbReference type="OrthoDB" id="74253at2759"/>
<proteinExistence type="predicted"/>
<evidence type="ECO:0000313" key="2">
    <source>
        <dbReference type="Proteomes" id="UP000030762"/>
    </source>
</evidence>
<reference evidence="1 2" key="1">
    <citation type="submission" date="2012-04" db="EMBL/GenBank/DDBJ databases">
        <title>The Genome Sequence of Saprolegnia declina VS20.</title>
        <authorList>
            <consortium name="The Broad Institute Genome Sequencing Platform"/>
            <person name="Russ C."/>
            <person name="Nusbaum C."/>
            <person name="Tyler B."/>
            <person name="van West P."/>
            <person name="Dieguez-Uribeondo J."/>
            <person name="de Bruijn I."/>
            <person name="Tripathy S."/>
            <person name="Jiang R."/>
            <person name="Young S.K."/>
            <person name="Zeng Q."/>
            <person name="Gargeya S."/>
            <person name="Fitzgerald M."/>
            <person name="Haas B."/>
            <person name="Abouelleil A."/>
            <person name="Alvarado L."/>
            <person name="Arachchi H.M."/>
            <person name="Berlin A."/>
            <person name="Chapman S.B."/>
            <person name="Goldberg J."/>
            <person name="Griggs A."/>
            <person name="Gujja S."/>
            <person name="Hansen M."/>
            <person name="Howarth C."/>
            <person name="Imamovic A."/>
            <person name="Larimer J."/>
            <person name="McCowen C."/>
            <person name="Montmayeur A."/>
            <person name="Murphy C."/>
            <person name="Neiman D."/>
            <person name="Pearson M."/>
            <person name="Priest M."/>
            <person name="Roberts A."/>
            <person name="Saif S."/>
            <person name="Shea T."/>
            <person name="Sisk P."/>
            <person name="Sykes S."/>
            <person name="Wortman J."/>
            <person name="Nusbaum C."/>
            <person name="Birren B."/>
        </authorList>
    </citation>
    <scope>NUCLEOTIDE SEQUENCE [LARGE SCALE GENOMIC DNA]</scope>
    <source>
        <strain evidence="1 2">VS20</strain>
    </source>
</reference>
<dbReference type="RefSeq" id="XP_008611257.1">
    <property type="nucleotide sequence ID" value="XM_008613035.1"/>
</dbReference>
<dbReference type="InParanoid" id="T0RYZ5"/>
<gene>
    <name evidence="1" type="ORF">SDRG_07215</name>
</gene>
<name>T0RYZ5_SAPDV</name>
<protein>
    <submittedName>
        <fullName evidence="1">Uncharacterized protein</fullName>
    </submittedName>
</protein>
<keyword evidence="2" id="KW-1185">Reference proteome</keyword>
<dbReference type="AlphaFoldDB" id="T0RYZ5"/>
<dbReference type="Proteomes" id="UP000030762">
    <property type="component" value="Unassembled WGS sequence"/>
</dbReference>
<organism evidence="1 2">
    <name type="scientific">Saprolegnia diclina (strain VS20)</name>
    <dbReference type="NCBI Taxonomy" id="1156394"/>
    <lineage>
        <taxon>Eukaryota</taxon>
        <taxon>Sar</taxon>
        <taxon>Stramenopiles</taxon>
        <taxon>Oomycota</taxon>
        <taxon>Saprolegniomycetes</taxon>
        <taxon>Saprolegniales</taxon>
        <taxon>Saprolegniaceae</taxon>
        <taxon>Saprolegnia</taxon>
    </lineage>
</organism>